<sequence>MFVTVDKREIDIDMENKTAVISTVGEDKLFYVKNGRVFELQLPDRGDVVVKIVDKKISKFDHRISTLA</sequence>
<proteinExistence type="predicted"/>
<reference evidence="2 4" key="2">
    <citation type="submission" date="2016-10" db="EMBL/GenBank/DDBJ databases">
        <authorList>
            <person name="de Groot N.N."/>
        </authorList>
    </citation>
    <scope>NUCLEOTIDE SEQUENCE [LARGE SCALE GENOMIC DNA]</scope>
    <source>
        <strain evidence="2 4">DSM 2895</strain>
    </source>
</reference>
<dbReference type="EMBL" id="LGUG01000004">
    <property type="protein sequence ID" value="KON97466.1"/>
    <property type="molecule type" value="Genomic_DNA"/>
</dbReference>
<dbReference type="RefSeq" id="WP_043068770.1">
    <property type="nucleotide sequence ID" value="NZ_BJOA01000267.1"/>
</dbReference>
<dbReference type="PATRIC" id="fig|47500.8.peg.4383"/>
<dbReference type="AlphaFoldDB" id="A0A0D1VWQ2"/>
<name>A0A0D1VWQ2_ANEMI</name>
<protein>
    <submittedName>
        <fullName evidence="1">Uncharacterized protein</fullName>
    </submittedName>
</protein>
<evidence type="ECO:0000313" key="4">
    <source>
        <dbReference type="Proteomes" id="UP000182836"/>
    </source>
</evidence>
<evidence type="ECO:0000313" key="1">
    <source>
        <dbReference type="EMBL" id="KON97466.1"/>
    </source>
</evidence>
<reference evidence="1 3" key="1">
    <citation type="submission" date="2015-07" db="EMBL/GenBank/DDBJ databases">
        <title>Fjat-14205 dsm 2895.</title>
        <authorList>
            <person name="Liu B."/>
            <person name="Wang J."/>
            <person name="Zhu Y."/>
            <person name="Liu G."/>
            <person name="Chen Q."/>
            <person name="Chen Z."/>
            <person name="Lan J."/>
            <person name="Che J."/>
            <person name="Ge C."/>
            <person name="Shi H."/>
            <person name="Pan Z."/>
            <person name="Liu X."/>
        </authorList>
    </citation>
    <scope>NUCLEOTIDE SEQUENCE [LARGE SCALE GENOMIC DNA]</scope>
    <source>
        <strain evidence="1 3">DSM 2895</strain>
    </source>
</reference>
<dbReference type="Proteomes" id="UP000182836">
    <property type="component" value="Unassembled WGS sequence"/>
</dbReference>
<organism evidence="1 3">
    <name type="scientific">Aneurinibacillus migulanus</name>
    <name type="common">Bacillus migulanus</name>
    <dbReference type="NCBI Taxonomy" id="47500"/>
    <lineage>
        <taxon>Bacteria</taxon>
        <taxon>Bacillati</taxon>
        <taxon>Bacillota</taxon>
        <taxon>Bacilli</taxon>
        <taxon>Bacillales</taxon>
        <taxon>Paenibacillaceae</taxon>
        <taxon>Aneurinibacillus group</taxon>
        <taxon>Aneurinibacillus</taxon>
    </lineage>
</organism>
<dbReference type="GeneID" id="42307502"/>
<gene>
    <name evidence="1" type="ORF">AF333_20335</name>
    <name evidence="2" type="ORF">SAMN04487909_1529</name>
</gene>
<dbReference type="Proteomes" id="UP000037269">
    <property type="component" value="Unassembled WGS sequence"/>
</dbReference>
<dbReference type="EMBL" id="FNED01000052">
    <property type="protein sequence ID" value="SDK38608.1"/>
    <property type="molecule type" value="Genomic_DNA"/>
</dbReference>
<evidence type="ECO:0000313" key="2">
    <source>
        <dbReference type="EMBL" id="SDK38608.1"/>
    </source>
</evidence>
<accession>A0A0D1VWQ2</accession>
<evidence type="ECO:0000313" key="3">
    <source>
        <dbReference type="Proteomes" id="UP000037269"/>
    </source>
</evidence>
<keyword evidence="3" id="KW-1185">Reference proteome</keyword>